<keyword evidence="6" id="KW-0732">Signal</keyword>
<evidence type="ECO:0000313" key="13">
    <source>
        <dbReference type="Proteomes" id="UP000235584"/>
    </source>
</evidence>
<keyword evidence="7" id="KW-1133">Transmembrane helix</keyword>
<dbReference type="PANTHER" id="PTHR13887">
    <property type="entry name" value="GLUTATHIONE S-TRANSFERASE KAPPA"/>
    <property type="match status" value="1"/>
</dbReference>
<keyword evidence="8" id="KW-0560">Oxidoreductase</keyword>
<proteinExistence type="inferred from homology"/>
<evidence type="ECO:0000256" key="10">
    <source>
        <dbReference type="ARBA" id="ARBA00023157"/>
    </source>
</evidence>
<evidence type="ECO:0000256" key="2">
    <source>
        <dbReference type="ARBA" id="ARBA00005791"/>
    </source>
</evidence>
<dbReference type="Pfam" id="PF07884">
    <property type="entry name" value="VKOR"/>
    <property type="match status" value="1"/>
</dbReference>
<keyword evidence="4" id="KW-0812">Transmembrane</keyword>
<dbReference type="RefSeq" id="WP_102242337.1">
    <property type="nucleotide sequence ID" value="NZ_CP025704.1"/>
</dbReference>
<keyword evidence="9" id="KW-0472">Membrane</keyword>
<evidence type="ECO:0000256" key="7">
    <source>
        <dbReference type="ARBA" id="ARBA00022989"/>
    </source>
</evidence>
<dbReference type="SMART" id="SM00756">
    <property type="entry name" value="VKc"/>
    <property type="match status" value="1"/>
</dbReference>
<dbReference type="KEGG" id="bsto:C0V70_02755"/>
<dbReference type="Pfam" id="PF13462">
    <property type="entry name" value="Thioredoxin_4"/>
    <property type="match status" value="1"/>
</dbReference>
<dbReference type="InterPro" id="IPR038354">
    <property type="entry name" value="VKOR_sf"/>
</dbReference>
<comment type="similarity">
    <text evidence="2">Belongs to the thioredoxin family. DsbA subfamily.</text>
</comment>
<evidence type="ECO:0000256" key="4">
    <source>
        <dbReference type="ARBA" id="ARBA00022692"/>
    </source>
</evidence>
<dbReference type="InterPro" id="IPR012932">
    <property type="entry name" value="VKOR"/>
</dbReference>
<sequence length="376" mass="41705">MTKRSVYNSSMNTTIALFVLSALMIGFSIYLTGHYFELKFPTGLESGSLCNLNSYFNCDKTTLSPMSNIAGVPISVFGIVVGALVMLGLFIKNEAYEKTMYFALMINMLGCVVLFFYSLFALGGLCPFCSLYYVVSGIALWMFYKNSEDYKPNFAVLGGFAAVILVAAFITKSTVDKKTENISAVANDLIRQYYALPKLGEPNPPSEYKIATAENAPIQMQIFSDFECPACKALSEVMPQLLLRYGGKINIQYFFYPLDHNCNPSMERPLHQQACRAAYFATCMPAEKFGTLHDEIFHNQERLPDFLDDAIKKNNVAKCVADPATKAKVVSIINAATPFNIRSTPTFLLNGVKIEGVLPPDQLFAIMDEIIKRGGK</sequence>
<evidence type="ECO:0000256" key="11">
    <source>
        <dbReference type="ARBA" id="ARBA00023284"/>
    </source>
</evidence>
<dbReference type="PANTHER" id="PTHR13887:SF14">
    <property type="entry name" value="DISULFIDE BOND FORMATION PROTEIN D"/>
    <property type="match status" value="1"/>
</dbReference>
<dbReference type="OrthoDB" id="224010at2"/>
<dbReference type="AlphaFoldDB" id="A0A2K9NNH2"/>
<evidence type="ECO:0000313" key="12">
    <source>
        <dbReference type="EMBL" id="AUN97042.1"/>
    </source>
</evidence>
<evidence type="ECO:0000256" key="5">
    <source>
        <dbReference type="ARBA" id="ARBA00022719"/>
    </source>
</evidence>
<keyword evidence="5" id="KW-0874">Quinone</keyword>
<dbReference type="GO" id="GO:0016491">
    <property type="term" value="F:oxidoreductase activity"/>
    <property type="evidence" value="ECO:0007669"/>
    <property type="project" value="UniProtKB-KW"/>
</dbReference>
<dbReference type="EMBL" id="CP025704">
    <property type="protein sequence ID" value="AUN97042.1"/>
    <property type="molecule type" value="Genomic_DNA"/>
</dbReference>
<comment type="subcellular location">
    <subcellularLocation>
        <location evidence="1">Membrane</location>
        <topology evidence="1">Multi-pass membrane protein</topology>
    </subcellularLocation>
</comment>
<keyword evidence="13" id="KW-1185">Reference proteome</keyword>
<dbReference type="CDD" id="cd02972">
    <property type="entry name" value="DsbA_family"/>
    <property type="match status" value="1"/>
</dbReference>
<evidence type="ECO:0000256" key="1">
    <source>
        <dbReference type="ARBA" id="ARBA00004141"/>
    </source>
</evidence>
<comment type="similarity">
    <text evidence="3">Belongs to the VKOR family.</text>
</comment>
<dbReference type="CDD" id="cd12920">
    <property type="entry name" value="VKOR_3"/>
    <property type="match status" value="1"/>
</dbReference>
<gene>
    <name evidence="12" type="ORF">C0V70_02755</name>
</gene>
<dbReference type="InterPro" id="IPR036249">
    <property type="entry name" value="Thioredoxin-like_sf"/>
</dbReference>
<dbReference type="Proteomes" id="UP000235584">
    <property type="component" value="Chromosome"/>
</dbReference>
<reference evidence="12 13" key="1">
    <citation type="submission" date="2018-01" db="EMBL/GenBank/DDBJ databases">
        <title>Complete genome sequence of Bacteriovorax stolpii DSM12778.</title>
        <authorList>
            <person name="Tang B."/>
            <person name="Chang J."/>
        </authorList>
    </citation>
    <scope>NUCLEOTIDE SEQUENCE [LARGE SCALE GENOMIC DNA]</scope>
    <source>
        <strain evidence="12 13">DSM 12778</strain>
    </source>
</reference>
<dbReference type="Gene3D" id="1.20.1440.130">
    <property type="entry name" value="VKOR domain"/>
    <property type="match status" value="1"/>
</dbReference>
<evidence type="ECO:0000256" key="9">
    <source>
        <dbReference type="ARBA" id="ARBA00023136"/>
    </source>
</evidence>
<dbReference type="Gene3D" id="3.40.30.10">
    <property type="entry name" value="Glutaredoxin"/>
    <property type="match status" value="1"/>
</dbReference>
<accession>A0A2K9NNH2</accession>
<keyword evidence="11" id="KW-0676">Redox-active center</keyword>
<dbReference type="SUPFAM" id="SSF52833">
    <property type="entry name" value="Thioredoxin-like"/>
    <property type="match status" value="1"/>
</dbReference>
<organism evidence="12 13">
    <name type="scientific">Bacteriovorax stolpii</name>
    <name type="common">Bdellovibrio stolpii</name>
    <dbReference type="NCBI Taxonomy" id="960"/>
    <lineage>
        <taxon>Bacteria</taxon>
        <taxon>Pseudomonadati</taxon>
        <taxon>Bdellovibrionota</taxon>
        <taxon>Bacteriovoracia</taxon>
        <taxon>Bacteriovoracales</taxon>
        <taxon>Bacteriovoracaceae</taxon>
        <taxon>Bacteriovorax</taxon>
    </lineage>
</organism>
<dbReference type="InterPro" id="IPR012336">
    <property type="entry name" value="Thioredoxin-like_fold"/>
</dbReference>
<dbReference type="GO" id="GO:0048038">
    <property type="term" value="F:quinone binding"/>
    <property type="evidence" value="ECO:0007669"/>
    <property type="project" value="UniProtKB-KW"/>
</dbReference>
<evidence type="ECO:0000256" key="8">
    <source>
        <dbReference type="ARBA" id="ARBA00023002"/>
    </source>
</evidence>
<dbReference type="GO" id="GO:0016020">
    <property type="term" value="C:membrane"/>
    <property type="evidence" value="ECO:0007669"/>
    <property type="project" value="UniProtKB-SubCell"/>
</dbReference>
<evidence type="ECO:0000256" key="6">
    <source>
        <dbReference type="ARBA" id="ARBA00022729"/>
    </source>
</evidence>
<evidence type="ECO:0000256" key="3">
    <source>
        <dbReference type="ARBA" id="ARBA00006214"/>
    </source>
</evidence>
<keyword evidence="10" id="KW-1015">Disulfide bond</keyword>
<protein>
    <submittedName>
        <fullName evidence="12">Uncharacterized protein</fullName>
    </submittedName>
</protein>
<name>A0A2K9NNH2_BACTC</name>